<dbReference type="AlphaFoldDB" id="A0A0G0JDP6"/>
<accession>A0A0G0JDP6</accession>
<name>A0A0G0JDP6_9BACT</name>
<sequence length="117" mass="12470">AGVIDVVGVGTVVGCEQSFGQFQSVSVPPQIPSPQTHGYPQSTEQELLLSVVWQILSPQVPHLMVVGCEQSFSQLVVVSPMMVSHLPSPQKYIVFGLMVVGVVEVCANPITGNIIKN</sequence>
<dbReference type="Proteomes" id="UP000033876">
    <property type="component" value="Unassembled WGS sequence"/>
</dbReference>
<organism evidence="1 2">
    <name type="scientific">Candidatus Nomurabacteria bacterium GW2011_GWB1_37_5</name>
    <dbReference type="NCBI Taxonomy" id="1618742"/>
    <lineage>
        <taxon>Bacteria</taxon>
        <taxon>Candidatus Nomuraibacteriota</taxon>
    </lineage>
</organism>
<feature type="non-terminal residue" evidence="1">
    <location>
        <position position="1"/>
    </location>
</feature>
<comment type="caution">
    <text evidence="1">The sequence shown here is derived from an EMBL/GenBank/DDBJ whole genome shotgun (WGS) entry which is preliminary data.</text>
</comment>
<dbReference type="EMBL" id="LBTF01000032">
    <property type="protein sequence ID" value="KKQ34904.1"/>
    <property type="molecule type" value="Genomic_DNA"/>
</dbReference>
<protein>
    <submittedName>
        <fullName evidence="1">Uncharacterized protein</fullName>
    </submittedName>
</protein>
<evidence type="ECO:0000313" key="2">
    <source>
        <dbReference type="Proteomes" id="UP000033876"/>
    </source>
</evidence>
<reference evidence="1 2" key="1">
    <citation type="journal article" date="2015" name="Nature">
        <title>rRNA introns, odd ribosomes, and small enigmatic genomes across a large radiation of phyla.</title>
        <authorList>
            <person name="Brown C.T."/>
            <person name="Hug L.A."/>
            <person name="Thomas B.C."/>
            <person name="Sharon I."/>
            <person name="Castelle C.J."/>
            <person name="Singh A."/>
            <person name="Wilkins M.J."/>
            <person name="Williams K.H."/>
            <person name="Banfield J.F."/>
        </authorList>
    </citation>
    <scope>NUCLEOTIDE SEQUENCE [LARGE SCALE GENOMIC DNA]</scope>
</reference>
<evidence type="ECO:0000313" key="1">
    <source>
        <dbReference type="EMBL" id="KKQ34904.1"/>
    </source>
</evidence>
<proteinExistence type="predicted"/>
<gene>
    <name evidence="1" type="ORF">US50_C0032G0008</name>
</gene>